<organism evidence="1 2">
    <name type="scientific">Variovorax paradoxus</name>
    <dbReference type="NCBI Taxonomy" id="34073"/>
    <lineage>
        <taxon>Bacteria</taxon>
        <taxon>Pseudomonadati</taxon>
        <taxon>Pseudomonadota</taxon>
        <taxon>Betaproteobacteria</taxon>
        <taxon>Burkholderiales</taxon>
        <taxon>Comamonadaceae</taxon>
        <taxon>Variovorax</taxon>
    </lineage>
</organism>
<evidence type="ECO:0000313" key="1">
    <source>
        <dbReference type="EMBL" id="KIQ20555.1"/>
    </source>
</evidence>
<dbReference type="Proteomes" id="UP000032067">
    <property type="component" value="Unassembled WGS sequence"/>
</dbReference>
<gene>
    <name evidence="1" type="ORF">RT97_28310</name>
</gene>
<dbReference type="AlphaFoldDB" id="A0A0D0LSQ9"/>
<sequence>MTNFILTLSTGTQKVAATKYKTAPRSAPFVATLDGKPADAWTTEGRGSAYIYFKDGATLYYVKVLATDTVAAKTSLVIETEGYTPKVAKPKTTNSRTRKVVKA</sequence>
<accession>A0A0D0LSQ9</accession>
<dbReference type="EMBL" id="JXQQ01000097">
    <property type="protein sequence ID" value="KIQ20555.1"/>
    <property type="molecule type" value="Genomic_DNA"/>
</dbReference>
<name>A0A0D0LSQ9_VARPD</name>
<evidence type="ECO:0000313" key="2">
    <source>
        <dbReference type="Proteomes" id="UP000032067"/>
    </source>
</evidence>
<dbReference type="RefSeq" id="WP_042582179.1">
    <property type="nucleotide sequence ID" value="NZ_JXQQ01000097.1"/>
</dbReference>
<protein>
    <submittedName>
        <fullName evidence="1">Uncharacterized protein</fullName>
    </submittedName>
</protein>
<dbReference type="OrthoDB" id="9967855at2"/>
<comment type="caution">
    <text evidence="1">The sequence shown here is derived from an EMBL/GenBank/DDBJ whole genome shotgun (WGS) entry which is preliminary data.</text>
</comment>
<proteinExistence type="predicted"/>
<reference evidence="1 2" key="1">
    <citation type="submission" date="2014-12" db="EMBL/GenBank/DDBJ databases">
        <title>16Stimator: statistical estimation of ribosomal gene copy numbers from draft genome assemblies.</title>
        <authorList>
            <person name="Perisin M.A."/>
            <person name="Vetter M."/>
            <person name="Gilbert J.A."/>
            <person name="Bergelson J."/>
        </authorList>
    </citation>
    <scope>NUCLEOTIDE SEQUENCE [LARGE SCALE GENOMIC DNA]</scope>
    <source>
        <strain evidence="1 2">MEDvA23</strain>
    </source>
</reference>